<keyword evidence="4" id="KW-0052">Apoplast</keyword>
<dbReference type="InterPro" id="IPR044859">
    <property type="entry name" value="Allene_oxi_cyc_Dirigent"/>
</dbReference>
<dbReference type="Pfam" id="PF03018">
    <property type="entry name" value="Dirigent"/>
    <property type="match status" value="1"/>
</dbReference>
<feature type="signal peptide" evidence="4">
    <location>
        <begin position="1"/>
        <end position="30"/>
    </location>
</feature>
<keyword evidence="6" id="KW-1185">Reference proteome</keyword>
<dbReference type="EMBL" id="JAYWIO010000006">
    <property type="protein sequence ID" value="KAK7257553.1"/>
    <property type="molecule type" value="Genomic_DNA"/>
</dbReference>
<reference evidence="5 6" key="1">
    <citation type="submission" date="2024-01" db="EMBL/GenBank/DDBJ databases">
        <title>The genomes of 5 underutilized Papilionoideae crops provide insights into root nodulation and disease resistanc.</title>
        <authorList>
            <person name="Yuan L."/>
        </authorList>
    </citation>
    <scope>NUCLEOTIDE SEQUENCE [LARGE SCALE GENOMIC DNA]</scope>
    <source>
        <strain evidence="5">ZHUSHIDOU_FW_LH</strain>
        <tissue evidence="5">Leaf</tissue>
    </source>
</reference>
<evidence type="ECO:0000313" key="5">
    <source>
        <dbReference type="EMBL" id="KAK7257553.1"/>
    </source>
</evidence>
<comment type="subunit">
    <text evidence="2 4">Homodimer.</text>
</comment>
<comment type="subcellular location">
    <subcellularLocation>
        <location evidence="4">Secreted</location>
        <location evidence="4">Extracellular space</location>
        <location evidence="4">Apoplast</location>
    </subcellularLocation>
</comment>
<comment type="caution">
    <text evidence="5">The sequence shown here is derived from an EMBL/GenBank/DDBJ whole genome shotgun (WGS) entry which is preliminary data.</text>
</comment>
<evidence type="ECO:0000256" key="1">
    <source>
        <dbReference type="ARBA" id="ARBA00010746"/>
    </source>
</evidence>
<evidence type="ECO:0000313" key="6">
    <source>
        <dbReference type="Proteomes" id="UP001372338"/>
    </source>
</evidence>
<dbReference type="Gene3D" id="2.40.480.10">
    <property type="entry name" value="Allene oxide cyclase-like"/>
    <property type="match status" value="1"/>
</dbReference>
<sequence length="185" mass="19613">MAPSFSTPMKFMSFTILLLTIAIMISQSNGDQVAKPNQSQTTLVFYLQAVASGPDATSVAVIGVNGKVWSSTTFGTIFVVDDPVHVGSSITSQQVGRAQGLITAAALDGSNVHVALSVVFNNGQYGGSTIELQGISRQREKYREVSIVSGTGKFRYARGFASFETVSSNPATAHSVVRMTLNLLM</sequence>
<organism evidence="5 6">
    <name type="scientific">Crotalaria pallida</name>
    <name type="common">Smooth rattlebox</name>
    <name type="synonym">Crotalaria striata</name>
    <dbReference type="NCBI Taxonomy" id="3830"/>
    <lineage>
        <taxon>Eukaryota</taxon>
        <taxon>Viridiplantae</taxon>
        <taxon>Streptophyta</taxon>
        <taxon>Embryophyta</taxon>
        <taxon>Tracheophyta</taxon>
        <taxon>Spermatophyta</taxon>
        <taxon>Magnoliopsida</taxon>
        <taxon>eudicotyledons</taxon>
        <taxon>Gunneridae</taxon>
        <taxon>Pentapetalae</taxon>
        <taxon>rosids</taxon>
        <taxon>fabids</taxon>
        <taxon>Fabales</taxon>
        <taxon>Fabaceae</taxon>
        <taxon>Papilionoideae</taxon>
        <taxon>50 kb inversion clade</taxon>
        <taxon>genistoids sensu lato</taxon>
        <taxon>core genistoids</taxon>
        <taxon>Crotalarieae</taxon>
        <taxon>Crotalaria</taxon>
    </lineage>
</organism>
<comment type="similarity">
    <text evidence="1 4">Belongs to the plant dirigent protein family.</text>
</comment>
<keyword evidence="4" id="KW-0732">Signal</keyword>
<evidence type="ECO:0000256" key="4">
    <source>
        <dbReference type="RuleBase" id="RU363099"/>
    </source>
</evidence>
<proteinExistence type="inferred from homology"/>
<dbReference type="AlphaFoldDB" id="A0AAN9EPH6"/>
<evidence type="ECO:0000256" key="3">
    <source>
        <dbReference type="ARBA" id="ARBA00022525"/>
    </source>
</evidence>
<comment type="function">
    <text evidence="4">Dirigent proteins impart stereoselectivity on the phenoxy radical-coupling reaction, yielding optically active lignans from two molecules of coniferyl alcohol in the biosynthesis of lignans, flavonolignans, and alkaloids and thus plays a central role in plant secondary metabolism.</text>
</comment>
<gene>
    <name evidence="5" type="ORF">RIF29_31603</name>
</gene>
<dbReference type="PANTHER" id="PTHR21495">
    <property type="entry name" value="NUCLEOPORIN-RELATED"/>
    <property type="match status" value="1"/>
</dbReference>
<protein>
    <recommendedName>
        <fullName evidence="4">Dirigent protein</fullName>
    </recommendedName>
</protein>
<evidence type="ECO:0000256" key="2">
    <source>
        <dbReference type="ARBA" id="ARBA00011738"/>
    </source>
</evidence>
<accession>A0AAN9EPH6</accession>
<keyword evidence="3 4" id="KW-0964">Secreted</keyword>
<dbReference type="Proteomes" id="UP001372338">
    <property type="component" value="Unassembled WGS sequence"/>
</dbReference>
<dbReference type="GO" id="GO:0048046">
    <property type="term" value="C:apoplast"/>
    <property type="evidence" value="ECO:0007669"/>
    <property type="project" value="UniProtKB-SubCell"/>
</dbReference>
<dbReference type="GO" id="GO:0009699">
    <property type="term" value="P:phenylpropanoid biosynthetic process"/>
    <property type="evidence" value="ECO:0007669"/>
    <property type="project" value="UniProtKB-ARBA"/>
</dbReference>
<name>A0AAN9EPH6_CROPI</name>
<dbReference type="InterPro" id="IPR004265">
    <property type="entry name" value="Dirigent"/>
</dbReference>
<feature type="chain" id="PRO_5042669220" description="Dirigent protein" evidence="4">
    <location>
        <begin position="31"/>
        <end position="185"/>
    </location>
</feature>